<sequence length="121" mass="13540">MILQEISFVTILILGLASFRLTRLIVYDKITEFLRSPFFNEVEETNEDGTKDIYLLPKEKGLKKWIGELLSCFWCTGIWVSVGITILFLAGAKTGSFIILILAVAAIGSIIEVIISKWIGN</sequence>
<keyword evidence="1" id="KW-1133">Transmembrane helix</keyword>
<dbReference type="RefSeq" id="WP_049680445.1">
    <property type="nucleotide sequence ID" value="NZ_LFZW01000001.1"/>
</dbReference>
<gene>
    <name evidence="2" type="ORF">AC625_05930</name>
</gene>
<accession>A0A0K9GR53</accession>
<dbReference type="OrthoDB" id="4722315at2"/>
<dbReference type="PATRIC" id="fig|1679170.3.peg.1268"/>
<dbReference type="AlphaFoldDB" id="A0A0K9GR53"/>
<dbReference type="Proteomes" id="UP000037146">
    <property type="component" value="Unassembled WGS sequence"/>
</dbReference>
<dbReference type="STRING" id="1679170.AC625_05930"/>
<organism evidence="2 3">
    <name type="scientific">Peribacillus loiseleuriae</name>
    <dbReference type="NCBI Taxonomy" id="1679170"/>
    <lineage>
        <taxon>Bacteria</taxon>
        <taxon>Bacillati</taxon>
        <taxon>Bacillota</taxon>
        <taxon>Bacilli</taxon>
        <taxon>Bacillales</taxon>
        <taxon>Bacillaceae</taxon>
        <taxon>Peribacillus</taxon>
    </lineage>
</organism>
<evidence type="ECO:0000313" key="2">
    <source>
        <dbReference type="EMBL" id="KMY49113.1"/>
    </source>
</evidence>
<keyword evidence="1" id="KW-0812">Transmembrane</keyword>
<evidence type="ECO:0000313" key="3">
    <source>
        <dbReference type="Proteomes" id="UP000037146"/>
    </source>
</evidence>
<comment type="caution">
    <text evidence="2">The sequence shown here is derived from an EMBL/GenBank/DDBJ whole genome shotgun (WGS) entry which is preliminary data.</text>
</comment>
<feature type="transmembrane region" description="Helical" evidence="1">
    <location>
        <begin position="96"/>
        <end position="115"/>
    </location>
</feature>
<protein>
    <submittedName>
        <fullName evidence="2">Sporulation protein</fullName>
    </submittedName>
</protein>
<feature type="transmembrane region" description="Helical" evidence="1">
    <location>
        <begin position="6"/>
        <end position="26"/>
    </location>
</feature>
<name>A0A0K9GR53_9BACI</name>
<evidence type="ECO:0000256" key="1">
    <source>
        <dbReference type="SAM" id="Phobius"/>
    </source>
</evidence>
<dbReference type="InterPro" id="IPR010773">
    <property type="entry name" value="Mycophage_PG1_Gp7"/>
</dbReference>
<reference evidence="3" key="1">
    <citation type="submission" date="2015-07" db="EMBL/GenBank/DDBJ databases">
        <title>Genome sequencing project for genomic taxonomy and phylogenomics of Bacillus-like bacteria.</title>
        <authorList>
            <person name="Liu B."/>
            <person name="Wang J."/>
            <person name="Zhu Y."/>
            <person name="Liu G."/>
            <person name="Chen Q."/>
            <person name="Chen Z."/>
            <person name="Lan J."/>
            <person name="Che J."/>
            <person name="Ge C."/>
            <person name="Shi H."/>
            <person name="Pan Z."/>
            <person name="Liu X."/>
        </authorList>
    </citation>
    <scope>NUCLEOTIDE SEQUENCE [LARGE SCALE GENOMIC DNA]</scope>
    <source>
        <strain evidence="3">FJAT-27997</strain>
    </source>
</reference>
<keyword evidence="3" id="KW-1185">Reference proteome</keyword>
<dbReference type="Pfam" id="PF07098">
    <property type="entry name" value="DUF1360"/>
    <property type="match status" value="1"/>
</dbReference>
<dbReference type="EMBL" id="LFZW01000001">
    <property type="protein sequence ID" value="KMY49113.1"/>
    <property type="molecule type" value="Genomic_DNA"/>
</dbReference>
<feature type="transmembrane region" description="Helical" evidence="1">
    <location>
        <begin position="65"/>
        <end position="90"/>
    </location>
</feature>
<keyword evidence="1" id="KW-0472">Membrane</keyword>
<proteinExistence type="predicted"/>